<reference evidence="1" key="1">
    <citation type="journal article" date="2023" name="Genome Biol. Evol.">
        <title>Long-read-based Genome Assembly of Drosophila gunungcola Reveals Fewer Chemosensory Genes in Flower-breeding Species.</title>
        <authorList>
            <person name="Negi A."/>
            <person name="Liao B.Y."/>
            <person name="Yeh S.D."/>
        </authorList>
    </citation>
    <scope>NUCLEOTIDE SEQUENCE</scope>
    <source>
        <strain evidence="1">Sukarami</strain>
    </source>
</reference>
<dbReference type="AlphaFoldDB" id="A0A9Q0BN07"/>
<comment type="caution">
    <text evidence="1">The sequence shown here is derived from an EMBL/GenBank/DDBJ whole genome shotgun (WGS) entry which is preliminary data.</text>
</comment>
<organism evidence="1 2">
    <name type="scientific">Drosophila gunungcola</name>
    <name type="common">fruit fly</name>
    <dbReference type="NCBI Taxonomy" id="103775"/>
    <lineage>
        <taxon>Eukaryota</taxon>
        <taxon>Metazoa</taxon>
        <taxon>Ecdysozoa</taxon>
        <taxon>Arthropoda</taxon>
        <taxon>Hexapoda</taxon>
        <taxon>Insecta</taxon>
        <taxon>Pterygota</taxon>
        <taxon>Neoptera</taxon>
        <taxon>Endopterygota</taxon>
        <taxon>Diptera</taxon>
        <taxon>Brachycera</taxon>
        <taxon>Muscomorpha</taxon>
        <taxon>Ephydroidea</taxon>
        <taxon>Drosophilidae</taxon>
        <taxon>Drosophila</taxon>
        <taxon>Sophophora</taxon>
    </lineage>
</organism>
<protein>
    <submittedName>
        <fullName evidence="1">Uncharacterized protein</fullName>
    </submittedName>
</protein>
<accession>A0A9Q0BN07</accession>
<keyword evidence="2" id="KW-1185">Reference proteome</keyword>
<evidence type="ECO:0000313" key="1">
    <source>
        <dbReference type="EMBL" id="KAI8038227.1"/>
    </source>
</evidence>
<dbReference type="Proteomes" id="UP001059596">
    <property type="component" value="Unassembled WGS sequence"/>
</dbReference>
<sequence>MARATIGMAFRLARAQAKATSVMISTELLAAAPAGACTALRFHS</sequence>
<dbReference type="EMBL" id="JAMKOV010000008">
    <property type="protein sequence ID" value="KAI8038227.1"/>
    <property type="molecule type" value="Genomic_DNA"/>
</dbReference>
<proteinExistence type="predicted"/>
<gene>
    <name evidence="1" type="ORF">M5D96_008916</name>
</gene>
<evidence type="ECO:0000313" key="2">
    <source>
        <dbReference type="Proteomes" id="UP001059596"/>
    </source>
</evidence>
<name>A0A9Q0BN07_9MUSC</name>